<protein>
    <submittedName>
        <fullName evidence="1">Uncharacterized protein</fullName>
    </submittedName>
</protein>
<name>A0A244EW72_PSESX</name>
<proteinExistence type="predicted"/>
<dbReference type="AlphaFoldDB" id="A0A244EW72"/>
<organism evidence="1 2">
    <name type="scientific">Pseudomonas syringae</name>
    <dbReference type="NCBI Taxonomy" id="317"/>
    <lineage>
        <taxon>Bacteria</taxon>
        <taxon>Pseudomonadati</taxon>
        <taxon>Pseudomonadota</taxon>
        <taxon>Gammaproteobacteria</taxon>
        <taxon>Pseudomonadales</taxon>
        <taxon>Pseudomonadaceae</taxon>
        <taxon>Pseudomonas</taxon>
    </lineage>
</organism>
<gene>
    <name evidence="1" type="ORF">BW686_01980</name>
</gene>
<comment type="caution">
    <text evidence="1">The sequence shown here is derived from an EMBL/GenBank/DDBJ whole genome shotgun (WGS) entry which is preliminary data.</text>
</comment>
<dbReference type="RefSeq" id="WP_084913986.1">
    <property type="nucleotide sequence ID" value="NZ_MTSA01000002.1"/>
</dbReference>
<dbReference type="EMBL" id="MTSA01000002">
    <property type="protein sequence ID" value="OUM08763.1"/>
    <property type="molecule type" value="Genomic_DNA"/>
</dbReference>
<evidence type="ECO:0000313" key="1">
    <source>
        <dbReference type="EMBL" id="OUM08763.1"/>
    </source>
</evidence>
<dbReference type="OrthoDB" id="7065461at2"/>
<reference evidence="1 2" key="1">
    <citation type="submission" date="2017-01" db="EMBL/GenBank/DDBJ databases">
        <authorList>
            <person name="Mah S.A."/>
            <person name="Swanson W.J."/>
            <person name="Moy G.W."/>
            <person name="Vacquier V.D."/>
        </authorList>
    </citation>
    <scope>NUCLEOTIDE SEQUENCE [LARGE SCALE GENOMIC DNA]</scope>
    <source>
        <strain evidence="1">PDD-32b-74</strain>
    </source>
</reference>
<sequence>MTTENTNNPVGKLLGYMTKAADLSGNISSLYAWATVLGCKPNEPRLLVQGLGMLMELSVTARNAIETYVKGDKSPYLSPFKNIDKLLSTCSLDTPWQQYKSLLNVETMSALKFGDLALRLEFPAAQPENAAKIAELVEKLSTLLSECLKSDLNSDVKKLFVKHLEAIRKSLLDYMTGGTADLEGTVDEAIASIHRHSDLIGKSSEKGMSVVKRMVDAIGKANELVTFSQSLILVSGPTALALLPFLQG</sequence>
<accession>A0A244EW72</accession>
<evidence type="ECO:0000313" key="2">
    <source>
        <dbReference type="Proteomes" id="UP000195128"/>
    </source>
</evidence>
<dbReference type="Proteomes" id="UP000195128">
    <property type="component" value="Unassembled WGS sequence"/>
</dbReference>